<dbReference type="PANTHER" id="PTHR37314">
    <property type="entry name" value="SLR0142 PROTEIN"/>
    <property type="match status" value="1"/>
</dbReference>
<evidence type="ECO:0000313" key="4">
    <source>
        <dbReference type="Proteomes" id="UP000675747"/>
    </source>
</evidence>
<dbReference type="Pfam" id="PF06912">
    <property type="entry name" value="DUF1275"/>
    <property type="match status" value="1"/>
</dbReference>
<dbReference type="RefSeq" id="WP_211927852.1">
    <property type="nucleotide sequence ID" value="NZ_JAGQFT020000013.1"/>
</dbReference>
<keyword evidence="1" id="KW-0812">Transmembrane</keyword>
<evidence type="ECO:0000256" key="1">
    <source>
        <dbReference type="SAM" id="Phobius"/>
    </source>
</evidence>
<dbReference type="PANTHER" id="PTHR37314:SF4">
    <property type="entry name" value="UPF0700 TRANSMEMBRANE PROTEIN YOAK"/>
    <property type="match status" value="1"/>
</dbReference>
<feature type="transmembrane region" description="Helical" evidence="1">
    <location>
        <begin position="7"/>
        <end position="31"/>
    </location>
</feature>
<protein>
    <submittedName>
        <fullName evidence="2">DUF1275 domain-containing protein</fullName>
    </submittedName>
</protein>
<organism evidence="2">
    <name type="scientific">Coralloluteibacterium stylophorae</name>
    <dbReference type="NCBI Taxonomy" id="1776034"/>
    <lineage>
        <taxon>Bacteria</taxon>
        <taxon>Pseudomonadati</taxon>
        <taxon>Pseudomonadota</taxon>
        <taxon>Gammaproteobacteria</taxon>
        <taxon>Lysobacterales</taxon>
        <taxon>Lysobacteraceae</taxon>
        <taxon>Coralloluteibacterium</taxon>
    </lineage>
</organism>
<keyword evidence="4" id="KW-1185">Reference proteome</keyword>
<evidence type="ECO:0000313" key="3">
    <source>
        <dbReference type="EMBL" id="MBS7458703.1"/>
    </source>
</evidence>
<dbReference type="Proteomes" id="UP000675747">
    <property type="component" value="Unassembled WGS sequence"/>
</dbReference>
<feature type="transmembrane region" description="Helical" evidence="1">
    <location>
        <begin position="58"/>
        <end position="78"/>
    </location>
</feature>
<reference evidence="3 4" key="1">
    <citation type="journal article" date="2021" name="Microbiol. Resour. Announc.">
        <title>Draft Genome Sequence of Coralloluteibacterium stylophorae LMG 29479T.</title>
        <authorList>
            <person name="Karlyshev A.V."/>
            <person name="Kudryashova E.B."/>
            <person name="Ariskina E.V."/>
            <person name="Conroy A.P."/>
            <person name="Abidueva E.Y."/>
        </authorList>
    </citation>
    <scope>NUCLEOTIDE SEQUENCE [LARGE SCALE GENOMIC DNA]</scope>
    <source>
        <strain evidence="3 4">LMG 29479</strain>
    </source>
</reference>
<keyword evidence="1" id="KW-0472">Membrane</keyword>
<accession>A0A8J7VXC1</accession>
<name>A0A8J7VXC1_9GAMM</name>
<keyword evidence="1" id="KW-1133">Transmembrane helix</keyword>
<dbReference type="AlphaFoldDB" id="A0A8J7VXC1"/>
<reference evidence="2" key="2">
    <citation type="submission" date="2021-04" db="EMBL/GenBank/DDBJ databases">
        <authorList>
            <person name="Karlyshev A.V."/>
        </authorList>
    </citation>
    <scope>NUCLEOTIDE SEQUENCE</scope>
    <source>
        <strain evidence="2">LMG 29479</strain>
    </source>
</reference>
<feature type="transmembrane region" description="Helical" evidence="1">
    <location>
        <begin position="194"/>
        <end position="214"/>
    </location>
</feature>
<dbReference type="InterPro" id="IPR010699">
    <property type="entry name" value="DUF1275"/>
</dbReference>
<proteinExistence type="predicted"/>
<dbReference type="EMBL" id="JAGQFT010000213">
    <property type="protein sequence ID" value="MBR0563981.1"/>
    <property type="molecule type" value="Genomic_DNA"/>
</dbReference>
<sequence>MISRLPAWVWTGAGTLAFVAGMVNVVGYIGFEHQALSHLSGTTSQLGTALARGALGPAAQLMAVMSAFVAGAFASGLLIRGRALELGRPYGAALALEAVLLTSAVPLFERGNLAGALLAAAACGLQNGLTTTYSGALLRTTHLTGMFTDLGVHLGNRLRGIPADARRAALCVLVIAGFLGGGIAGALLFPHLGYRTLLLPALLVGATGIAYVAYDLQRRGQTSLPP</sequence>
<feature type="transmembrane region" description="Helical" evidence="1">
    <location>
        <begin position="168"/>
        <end position="188"/>
    </location>
</feature>
<comment type="caution">
    <text evidence="2">The sequence shown here is derived from an EMBL/GenBank/DDBJ whole genome shotgun (WGS) entry which is preliminary data.</text>
</comment>
<gene>
    <name evidence="3" type="ORF">KB893_016295</name>
    <name evidence="2" type="ORF">KB893_15915</name>
</gene>
<evidence type="ECO:0000313" key="2">
    <source>
        <dbReference type="EMBL" id="MBR0563981.1"/>
    </source>
</evidence>
<dbReference type="EMBL" id="JAGQFT020000013">
    <property type="protein sequence ID" value="MBS7458703.1"/>
    <property type="molecule type" value="Genomic_DNA"/>
</dbReference>